<gene>
    <name evidence="2" type="ORF">HUG15_11435</name>
</gene>
<dbReference type="PROSITE" id="PS50967">
    <property type="entry name" value="HRDC"/>
    <property type="match status" value="1"/>
</dbReference>
<dbReference type="InterPro" id="IPR002121">
    <property type="entry name" value="HRDC_dom"/>
</dbReference>
<accession>A0A7T6Z361</accession>
<dbReference type="SUPFAM" id="SSF47819">
    <property type="entry name" value="HRDC-like"/>
    <property type="match status" value="1"/>
</dbReference>
<proteinExistence type="predicted"/>
<evidence type="ECO:0000313" key="3">
    <source>
        <dbReference type="Proteomes" id="UP000595823"/>
    </source>
</evidence>
<dbReference type="GO" id="GO:0000166">
    <property type="term" value="F:nucleotide binding"/>
    <property type="evidence" value="ECO:0007669"/>
    <property type="project" value="InterPro"/>
</dbReference>
<dbReference type="KEGG" id="scia:HUG15_11435"/>
<keyword evidence="3" id="KW-1185">Reference proteome</keyword>
<dbReference type="Pfam" id="PF00570">
    <property type="entry name" value="HRDC"/>
    <property type="match status" value="1"/>
</dbReference>
<dbReference type="AlphaFoldDB" id="A0A7T6Z361"/>
<sequence>MYLGAPVAKKHKIAPYMVFSDQTLKEMSGKQPATKASMLAIKGVGEHKYEVYGEAFLDEIHGG</sequence>
<protein>
    <submittedName>
        <fullName evidence="2">HRDC domain-containing protein</fullName>
    </submittedName>
</protein>
<organism evidence="2 3">
    <name type="scientific">Salicibibacter cibarius</name>
    <dbReference type="NCBI Taxonomy" id="2743000"/>
    <lineage>
        <taxon>Bacteria</taxon>
        <taxon>Bacillati</taxon>
        <taxon>Bacillota</taxon>
        <taxon>Bacilli</taxon>
        <taxon>Bacillales</taxon>
        <taxon>Bacillaceae</taxon>
        <taxon>Salicibibacter</taxon>
    </lineage>
</organism>
<dbReference type="Proteomes" id="UP000595823">
    <property type="component" value="Chromosome"/>
</dbReference>
<name>A0A7T6Z361_9BACI</name>
<dbReference type="Gene3D" id="1.10.150.80">
    <property type="entry name" value="HRDC domain"/>
    <property type="match status" value="1"/>
</dbReference>
<dbReference type="InterPro" id="IPR044876">
    <property type="entry name" value="HRDC_dom_sf"/>
</dbReference>
<evidence type="ECO:0000259" key="1">
    <source>
        <dbReference type="PROSITE" id="PS50967"/>
    </source>
</evidence>
<dbReference type="InterPro" id="IPR010997">
    <property type="entry name" value="HRDC-like_sf"/>
</dbReference>
<reference evidence="2 3" key="1">
    <citation type="submission" date="2020-06" db="EMBL/GenBank/DDBJ databases">
        <title>Genomic analysis of Salicibibacter sp. NKC5-3.</title>
        <authorList>
            <person name="Oh Y.J."/>
        </authorList>
    </citation>
    <scope>NUCLEOTIDE SEQUENCE [LARGE SCALE GENOMIC DNA]</scope>
    <source>
        <strain evidence="2 3">NKC5-3</strain>
    </source>
</reference>
<dbReference type="GO" id="GO:0003676">
    <property type="term" value="F:nucleic acid binding"/>
    <property type="evidence" value="ECO:0007669"/>
    <property type="project" value="InterPro"/>
</dbReference>
<evidence type="ECO:0000313" key="2">
    <source>
        <dbReference type="EMBL" id="QQK76110.1"/>
    </source>
</evidence>
<feature type="domain" description="HRDC" evidence="1">
    <location>
        <begin position="1"/>
        <end position="63"/>
    </location>
</feature>
<dbReference type="EMBL" id="CP054705">
    <property type="protein sequence ID" value="QQK76110.1"/>
    <property type="molecule type" value="Genomic_DNA"/>
</dbReference>